<proteinExistence type="predicted"/>
<accession>A0ABP0KNA7</accession>
<comment type="caution">
    <text evidence="2">The sequence shown here is derived from an EMBL/GenBank/DDBJ whole genome shotgun (WGS) entry which is preliminary data.</text>
</comment>
<sequence length="321" mass="33977">MRMQGAGKMMGGVAFDGPVPPPLREGGPPNGGAALLQQKMTRQRQLALEKQRISARKQLGAGVIASASPMQSTPFRAKDWDQVLPDVLSLSPPLKDSRSEHKTAPSTPIEEVERPEPVKTGKPEGLDDALDGLAEELLLDERLPAPKRLDLASGGSLPSRAGDANRGKPLPGAPGAAGAGAWGDPKARQSVQSLAGIEEDNLYEASFELPHFRGEVGAGMRRKQQTFILEDGVEADGPPSNLTPNLARVARAPAASVASAAAPGKSWDLTIEVTDAKTEVRDRRPRAEGRSWWPFGGSSGAAEVRSETKEEVTAISSFSFD</sequence>
<evidence type="ECO:0000256" key="1">
    <source>
        <dbReference type="SAM" id="MobiDB-lite"/>
    </source>
</evidence>
<reference evidence="2 3" key="1">
    <citation type="submission" date="2024-02" db="EMBL/GenBank/DDBJ databases">
        <authorList>
            <person name="Chen Y."/>
            <person name="Shah S."/>
            <person name="Dougan E. K."/>
            <person name="Thang M."/>
            <person name="Chan C."/>
        </authorList>
    </citation>
    <scope>NUCLEOTIDE SEQUENCE [LARGE SCALE GENOMIC DNA]</scope>
</reference>
<evidence type="ECO:0000313" key="3">
    <source>
        <dbReference type="Proteomes" id="UP001642484"/>
    </source>
</evidence>
<dbReference type="Proteomes" id="UP001642484">
    <property type="component" value="Unassembled WGS sequence"/>
</dbReference>
<feature type="compositionally biased region" description="Basic and acidic residues" evidence="1">
    <location>
        <begin position="280"/>
        <end position="289"/>
    </location>
</feature>
<gene>
    <name evidence="2" type="ORF">CCMP2556_LOCUS17059</name>
</gene>
<evidence type="ECO:0000313" key="2">
    <source>
        <dbReference type="EMBL" id="CAK9028331.1"/>
    </source>
</evidence>
<feature type="region of interest" description="Disordered" evidence="1">
    <location>
        <begin position="1"/>
        <end position="52"/>
    </location>
</feature>
<dbReference type="EMBL" id="CAXAMN010009335">
    <property type="protein sequence ID" value="CAK9028331.1"/>
    <property type="molecule type" value="Genomic_DNA"/>
</dbReference>
<keyword evidence="3" id="KW-1185">Reference proteome</keyword>
<feature type="region of interest" description="Disordered" evidence="1">
    <location>
        <begin position="148"/>
        <end position="187"/>
    </location>
</feature>
<feature type="region of interest" description="Disordered" evidence="1">
    <location>
        <begin position="90"/>
        <end position="128"/>
    </location>
</feature>
<feature type="region of interest" description="Disordered" evidence="1">
    <location>
        <begin position="280"/>
        <end position="308"/>
    </location>
</feature>
<name>A0ABP0KNA7_9DINO</name>
<organism evidence="2 3">
    <name type="scientific">Durusdinium trenchii</name>
    <dbReference type="NCBI Taxonomy" id="1381693"/>
    <lineage>
        <taxon>Eukaryota</taxon>
        <taxon>Sar</taxon>
        <taxon>Alveolata</taxon>
        <taxon>Dinophyceae</taxon>
        <taxon>Suessiales</taxon>
        <taxon>Symbiodiniaceae</taxon>
        <taxon>Durusdinium</taxon>
    </lineage>
</organism>
<protein>
    <submittedName>
        <fullName evidence="2">Uncharacterized protein</fullName>
    </submittedName>
</protein>
<feature type="compositionally biased region" description="Basic and acidic residues" evidence="1">
    <location>
        <begin position="111"/>
        <end position="125"/>
    </location>
</feature>